<organism evidence="1">
    <name type="scientific">Anguilla anguilla</name>
    <name type="common">European freshwater eel</name>
    <name type="synonym">Muraena anguilla</name>
    <dbReference type="NCBI Taxonomy" id="7936"/>
    <lineage>
        <taxon>Eukaryota</taxon>
        <taxon>Metazoa</taxon>
        <taxon>Chordata</taxon>
        <taxon>Craniata</taxon>
        <taxon>Vertebrata</taxon>
        <taxon>Euteleostomi</taxon>
        <taxon>Actinopterygii</taxon>
        <taxon>Neopterygii</taxon>
        <taxon>Teleostei</taxon>
        <taxon>Anguilliformes</taxon>
        <taxon>Anguillidae</taxon>
        <taxon>Anguilla</taxon>
    </lineage>
</organism>
<protein>
    <submittedName>
        <fullName evidence="1">Uncharacterized protein</fullName>
    </submittedName>
</protein>
<dbReference type="EMBL" id="GBXM01042537">
    <property type="protein sequence ID" value="JAH66040.1"/>
    <property type="molecule type" value="Transcribed_RNA"/>
</dbReference>
<reference evidence="1" key="2">
    <citation type="journal article" date="2015" name="Fish Shellfish Immunol.">
        <title>Early steps in the European eel (Anguilla anguilla)-Vibrio vulnificus interaction in the gills: Role of the RtxA13 toxin.</title>
        <authorList>
            <person name="Callol A."/>
            <person name="Pajuelo D."/>
            <person name="Ebbesson L."/>
            <person name="Teles M."/>
            <person name="MacKenzie S."/>
            <person name="Amaro C."/>
        </authorList>
    </citation>
    <scope>NUCLEOTIDE SEQUENCE</scope>
</reference>
<evidence type="ECO:0000313" key="1">
    <source>
        <dbReference type="EMBL" id="JAH66040.1"/>
    </source>
</evidence>
<name>A0A0E9ULA4_ANGAN</name>
<dbReference type="AlphaFoldDB" id="A0A0E9ULA4"/>
<accession>A0A0E9ULA4</accession>
<sequence>MNNYTQANSRNSCNYLGHL</sequence>
<proteinExistence type="predicted"/>
<reference evidence="1" key="1">
    <citation type="submission" date="2014-11" db="EMBL/GenBank/DDBJ databases">
        <authorList>
            <person name="Amaro Gonzalez C."/>
        </authorList>
    </citation>
    <scope>NUCLEOTIDE SEQUENCE</scope>
</reference>